<keyword evidence="4" id="KW-0249">Electron transport</keyword>
<evidence type="ECO:0000256" key="4">
    <source>
        <dbReference type="ARBA" id="ARBA00022982"/>
    </source>
</evidence>
<dbReference type="SUPFAM" id="SSF49503">
    <property type="entry name" value="Cupredoxins"/>
    <property type="match status" value="1"/>
</dbReference>
<keyword evidence="2" id="KW-0813">Transport</keyword>
<dbReference type="GO" id="GO:0009055">
    <property type="term" value="F:electron transfer activity"/>
    <property type="evidence" value="ECO:0007669"/>
    <property type="project" value="InterPro"/>
</dbReference>
<evidence type="ECO:0000256" key="5">
    <source>
        <dbReference type="ARBA" id="ARBA00023008"/>
    </source>
</evidence>
<gene>
    <name evidence="8" type="primary">hcp6</name>
    <name evidence="8" type="ordered locus">NP_3232A</name>
</gene>
<dbReference type="EMBL" id="CR936257">
    <property type="protein sequence ID" value="CAI49707.1"/>
    <property type="molecule type" value="Genomic_DNA"/>
</dbReference>
<evidence type="ECO:0000259" key="7">
    <source>
        <dbReference type="Pfam" id="PF00127"/>
    </source>
</evidence>
<accession>A0A1U7EX63</accession>
<dbReference type="RefSeq" id="WP_011323329.1">
    <property type="nucleotide sequence ID" value="NC_007426.1"/>
</dbReference>
<name>A0A1U7EX63_NATPD</name>
<evidence type="ECO:0000313" key="8">
    <source>
        <dbReference type="EMBL" id="CAI49707.1"/>
    </source>
</evidence>
<dbReference type="GO" id="GO:0005507">
    <property type="term" value="F:copper ion binding"/>
    <property type="evidence" value="ECO:0007669"/>
    <property type="project" value="InterPro"/>
</dbReference>
<dbReference type="Gene3D" id="2.60.40.420">
    <property type="entry name" value="Cupredoxins - blue copper proteins"/>
    <property type="match status" value="1"/>
</dbReference>
<dbReference type="PROSITE" id="PS51318">
    <property type="entry name" value="TAT"/>
    <property type="match status" value="1"/>
</dbReference>
<reference evidence="8 9" key="1">
    <citation type="journal article" date="2005" name="Genome Res.">
        <title>Living with two extremes: conclusions from the genome sequence of Natronomonas pharaonis.</title>
        <authorList>
            <person name="Falb M."/>
            <person name="Pfeiffer F."/>
            <person name="Palm P."/>
            <person name="Rodewald K."/>
            <person name="Hickmann V."/>
            <person name="Tittor J."/>
            <person name="Oesterhelt D."/>
        </authorList>
    </citation>
    <scope>NUCLEOTIDE SEQUENCE [LARGE SCALE GENOMIC DNA]</scope>
    <source>
        <strain evidence="9">ATCC 35678 / DSM 2160 / CIP 103997 / JCM 8858 / NBRC 14720 / NCIMB 2260 / Gabara</strain>
    </source>
</reference>
<dbReference type="Proteomes" id="UP000002698">
    <property type="component" value="Chromosome"/>
</dbReference>
<dbReference type="InterPro" id="IPR000923">
    <property type="entry name" value="BlueCu_1"/>
</dbReference>
<dbReference type="eggNOG" id="arCOG02917">
    <property type="taxonomic scope" value="Archaea"/>
</dbReference>
<dbReference type="EnsemblBacteria" id="CAI49707">
    <property type="protein sequence ID" value="CAI49707"/>
    <property type="gene ID" value="NP_3232A"/>
</dbReference>
<dbReference type="HOGENOM" id="CLU_084115_1_3_2"/>
<keyword evidence="5" id="KW-0186">Copper</keyword>
<dbReference type="KEGG" id="nph:NP_3232A"/>
<protein>
    <submittedName>
        <fullName evidence="8">Halocyanin</fullName>
    </submittedName>
</protein>
<organism evidence="8 9">
    <name type="scientific">Natronomonas pharaonis (strain ATCC 35678 / DSM 2160 / CIP 103997 / JCM 8858 / NBRC 14720 / NCIMB 2260 / Gabara)</name>
    <name type="common">Halobacterium pharaonis</name>
    <dbReference type="NCBI Taxonomy" id="348780"/>
    <lineage>
        <taxon>Archaea</taxon>
        <taxon>Methanobacteriati</taxon>
        <taxon>Methanobacteriota</taxon>
        <taxon>Stenosarchaea group</taxon>
        <taxon>Halobacteria</taxon>
        <taxon>Halobacteriales</taxon>
        <taxon>Natronomonadaceae</taxon>
        <taxon>Natronomonas</taxon>
    </lineage>
</organism>
<dbReference type="InterPro" id="IPR008972">
    <property type="entry name" value="Cupredoxin"/>
</dbReference>
<dbReference type="PROSITE" id="PS51257">
    <property type="entry name" value="PROKAR_LIPOPROTEIN"/>
    <property type="match status" value="1"/>
</dbReference>
<evidence type="ECO:0000256" key="2">
    <source>
        <dbReference type="ARBA" id="ARBA00022448"/>
    </source>
</evidence>
<dbReference type="AlphaFoldDB" id="A0A1U7EX63"/>
<dbReference type="STRING" id="348780.NP_3232A"/>
<proteinExistence type="predicted"/>
<comment type="subcellular location">
    <subcellularLocation>
        <location evidence="1">Membrane</location>
    </subcellularLocation>
</comment>
<evidence type="ECO:0000256" key="6">
    <source>
        <dbReference type="ARBA" id="ARBA00023136"/>
    </source>
</evidence>
<dbReference type="InterPro" id="IPR006311">
    <property type="entry name" value="TAT_signal"/>
</dbReference>
<feature type="domain" description="Blue (type 1) copper" evidence="7">
    <location>
        <begin position="39"/>
        <end position="136"/>
    </location>
</feature>
<dbReference type="GO" id="GO:0016020">
    <property type="term" value="C:membrane"/>
    <property type="evidence" value="ECO:0007669"/>
    <property type="project" value="UniProtKB-SubCell"/>
</dbReference>
<evidence type="ECO:0000256" key="1">
    <source>
        <dbReference type="ARBA" id="ARBA00004370"/>
    </source>
</evidence>
<keyword evidence="3" id="KW-0479">Metal-binding</keyword>
<sequence>MDRRAFLATTGAAAAASVAGCLGRGLSDEDFDIGMSANAFLPEEYEIDVGETVVWGNNGSRGHTVTAYENSIPEDATYFASGGYDDEGTARDDWHNTAGGNIPPGETFAHTFNTPGDHHYVCIPHEPGGMIGVIRVREP</sequence>
<evidence type="ECO:0000313" key="9">
    <source>
        <dbReference type="Proteomes" id="UP000002698"/>
    </source>
</evidence>
<dbReference type="GeneID" id="3701693"/>
<keyword evidence="9" id="KW-1185">Reference proteome</keyword>
<dbReference type="OrthoDB" id="4392at2157"/>
<dbReference type="Pfam" id="PF00127">
    <property type="entry name" value="Copper-bind"/>
    <property type="match status" value="1"/>
</dbReference>
<dbReference type="PANTHER" id="PTHR34192">
    <property type="entry name" value="PLASTOCYANIN MAJOR ISOFORM, CHLOROPLASTIC-RELATED"/>
    <property type="match status" value="1"/>
</dbReference>
<dbReference type="PANTHER" id="PTHR34192:SF10">
    <property type="entry name" value="PLASTOCYANIN MAJOR ISOFORM, CHLOROPLASTIC-RELATED"/>
    <property type="match status" value="1"/>
</dbReference>
<evidence type="ECO:0000256" key="3">
    <source>
        <dbReference type="ARBA" id="ARBA00022723"/>
    </source>
</evidence>
<keyword evidence="6" id="KW-0472">Membrane</keyword>